<dbReference type="AlphaFoldDB" id="A0A9D6V506"/>
<accession>A0A9D6V506</accession>
<gene>
    <name evidence="1" type="ORF">HY912_19215</name>
</gene>
<comment type="caution">
    <text evidence="1">The sequence shown here is derived from an EMBL/GenBank/DDBJ whole genome shotgun (WGS) entry which is preliminary data.</text>
</comment>
<evidence type="ECO:0000313" key="2">
    <source>
        <dbReference type="Proteomes" id="UP000807825"/>
    </source>
</evidence>
<sequence length="183" mass="21023">MDESRKTKETIAELVDNLGAIGLFMLSETRALLRRSWGASREEFKAAVDQAALNMKKSAKWAAEDVERTASKLMQSWELFDSQKKEDWDAFLSELKGRLDAIGNITEETFNLCVDRTKDALDKQWTAMGRVGEEQLKFVQTQSEQMAKAFKDQWGVFWDTMEKTGKKVDRAIDAAWEELKKKD</sequence>
<dbReference type="Proteomes" id="UP000807825">
    <property type="component" value="Unassembled WGS sequence"/>
</dbReference>
<reference evidence="1" key="1">
    <citation type="submission" date="2020-07" db="EMBL/GenBank/DDBJ databases">
        <title>Huge and variable diversity of episymbiotic CPR bacteria and DPANN archaea in groundwater ecosystems.</title>
        <authorList>
            <person name="He C.Y."/>
            <person name="Keren R."/>
            <person name="Whittaker M."/>
            <person name="Farag I.F."/>
            <person name="Doudna J."/>
            <person name="Cate J.H.D."/>
            <person name="Banfield J.F."/>
        </authorList>
    </citation>
    <scope>NUCLEOTIDE SEQUENCE</scope>
    <source>
        <strain evidence="1">NC_groundwater_1664_Pr3_B-0.1um_52_9</strain>
    </source>
</reference>
<proteinExistence type="predicted"/>
<evidence type="ECO:0000313" key="1">
    <source>
        <dbReference type="EMBL" id="MBI5251627.1"/>
    </source>
</evidence>
<protein>
    <submittedName>
        <fullName evidence="1">Uncharacterized protein</fullName>
    </submittedName>
</protein>
<name>A0A9D6V506_9BACT</name>
<organism evidence="1 2">
    <name type="scientific">Desulfomonile tiedjei</name>
    <dbReference type="NCBI Taxonomy" id="2358"/>
    <lineage>
        <taxon>Bacteria</taxon>
        <taxon>Pseudomonadati</taxon>
        <taxon>Thermodesulfobacteriota</taxon>
        <taxon>Desulfomonilia</taxon>
        <taxon>Desulfomonilales</taxon>
        <taxon>Desulfomonilaceae</taxon>
        <taxon>Desulfomonile</taxon>
    </lineage>
</organism>
<dbReference type="EMBL" id="JACRDE010000501">
    <property type="protein sequence ID" value="MBI5251627.1"/>
    <property type="molecule type" value="Genomic_DNA"/>
</dbReference>